<dbReference type="AlphaFoldDB" id="R7S5X7"/>
<dbReference type="OrthoDB" id="3251271at2759"/>
<feature type="compositionally biased region" description="Polar residues" evidence="1">
    <location>
        <begin position="135"/>
        <end position="147"/>
    </location>
</feature>
<reference evidence="3" key="1">
    <citation type="journal article" date="2012" name="Science">
        <title>The Paleozoic origin of enzymatic lignin decomposition reconstructed from 31 fungal genomes.</title>
        <authorList>
            <person name="Floudas D."/>
            <person name="Binder M."/>
            <person name="Riley R."/>
            <person name="Barry K."/>
            <person name="Blanchette R.A."/>
            <person name="Henrissat B."/>
            <person name="Martinez A.T."/>
            <person name="Otillar R."/>
            <person name="Spatafora J.W."/>
            <person name="Yadav J.S."/>
            <person name="Aerts A."/>
            <person name="Benoit I."/>
            <person name="Boyd A."/>
            <person name="Carlson A."/>
            <person name="Copeland A."/>
            <person name="Coutinho P.M."/>
            <person name="de Vries R.P."/>
            <person name="Ferreira P."/>
            <person name="Findley K."/>
            <person name="Foster B."/>
            <person name="Gaskell J."/>
            <person name="Glotzer D."/>
            <person name="Gorecki P."/>
            <person name="Heitman J."/>
            <person name="Hesse C."/>
            <person name="Hori C."/>
            <person name="Igarashi K."/>
            <person name="Jurgens J.A."/>
            <person name="Kallen N."/>
            <person name="Kersten P."/>
            <person name="Kohler A."/>
            <person name="Kuees U."/>
            <person name="Kumar T.K.A."/>
            <person name="Kuo A."/>
            <person name="LaButti K."/>
            <person name="Larrondo L.F."/>
            <person name="Lindquist E."/>
            <person name="Ling A."/>
            <person name="Lombard V."/>
            <person name="Lucas S."/>
            <person name="Lundell T."/>
            <person name="Martin R."/>
            <person name="McLaughlin D.J."/>
            <person name="Morgenstern I."/>
            <person name="Morin E."/>
            <person name="Murat C."/>
            <person name="Nagy L.G."/>
            <person name="Nolan M."/>
            <person name="Ohm R.A."/>
            <person name="Patyshakuliyeva A."/>
            <person name="Rokas A."/>
            <person name="Ruiz-Duenas F.J."/>
            <person name="Sabat G."/>
            <person name="Salamov A."/>
            <person name="Samejima M."/>
            <person name="Schmutz J."/>
            <person name="Slot J.C."/>
            <person name="St John F."/>
            <person name="Stenlid J."/>
            <person name="Sun H."/>
            <person name="Sun S."/>
            <person name="Syed K."/>
            <person name="Tsang A."/>
            <person name="Wiebenga A."/>
            <person name="Young D."/>
            <person name="Pisabarro A."/>
            <person name="Eastwood D.C."/>
            <person name="Martin F."/>
            <person name="Cullen D."/>
            <person name="Grigoriev I.V."/>
            <person name="Hibbett D.S."/>
        </authorList>
    </citation>
    <scope>NUCLEOTIDE SEQUENCE [LARGE SCALE GENOMIC DNA]</scope>
    <source>
        <strain evidence="3">HHB-11173 SS5</strain>
    </source>
</reference>
<dbReference type="eggNOG" id="ENOG502SRA6">
    <property type="taxonomic scope" value="Eukaryota"/>
</dbReference>
<feature type="region of interest" description="Disordered" evidence="1">
    <location>
        <begin position="78"/>
        <end position="275"/>
    </location>
</feature>
<feature type="compositionally biased region" description="Polar residues" evidence="1">
    <location>
        <begin position="78"/>
        <end position="95"/>
    </location>
</feature>
<name>R7S5X7_PUNST</name>
<dbReference type="RefSeq" id="XP_007387639.1">
    <property type="nucleotide sequence ID" value="XM_007387577.1"/>
</dbReference>
<dbReference type="OMA" id="IKDDAEW"/>
<evidence type="ECO:0000313" key="3">
    <source>
        <dbReference type="Proteomes" id="UP000054196"/>
    </source>
</evidence>
<keyword evidence="3" id="KW-1185">Reference proteome</keyword>
<dbReference type="Proteomes" id="UP000054196">
    <property type="component" value="Unassembled WGS sequence"/>
</dbReference>
<dbReference type="HOGENOM" id="CLU_078256_0_0_1"/>
<proteinExistence type="predicted"/>
<feature type="compositionally biased region" description="Basic and acidic residues" evidence="1">
    <location>
        <begin position="243"/>
        <end position="261"/>
    </location>
</feature>
<accession>R7S5X7</accession>
<dbReference type="GeneID" id="18879941"/>
<sequence length="275" mass="29406">MSGKTLSNGTMSLRFMQNAQRAKQQAEIEAAQAKVKDEAEWEVSSEVREAWALSKPPTQERQSVSYEASYIPFMYSTSEAESSQGAPSIASTSTVKVRGRRTFKKGREVTQEEEDRAAAEQAQAEAAEQARDWSKSSLRPATLSGSGASVLKPRKEKAKDVAPGPGVKKGKSARLMIYEEGDVGTDLRSGRTAGPRTTSDPADASEPSAPLRPVTAKASTSAMFLKPSGIDTPTKGVSSSKAKPSDGKRTRVDSGVHEGKLGKKRRTKAPTDSVT</sequence>
<evidence type="ECO:0000313" key="2">
    <source>
        <dbReference type="EMBL" id="EIN05236.1"/>
    </source>
</evidence>
<protein>
    <submittedName>
        <fullName evidence="2">Uncharacterized protein</fullName>
    </submittedName>
</protein>
<organism evidence="2 3">
    <name type="scientific">Punctularia strigosozonata (strain HHB-11173)</name>
    <name type="common">White-rot fungus</name>
    <dbReference type="NCBI Taxonomy" id="741275"/>
    <lineage>
        <taxon>Eukaryota</taxon>
        <taxon>Fungi</taxon>
        <taxon>Dikarya</taxon>
        <taxon>Basidiomycota</taxon>
        <taxon>Agaricomycotina</taxon>
        <taxon>Agaricomycetes</taxon>
        <taxon>Corticiales</taxon>
        <taxon>Punctulariaceae</taxon>
        <taxon>Punctularia</taxon>
    </lineage>
</organism>
<dbReference type="EMBL" id="JH687551">
    <property type="protein sequence ID" value="EIN05236.1"/>
    <property type="molecule type" value="Genomic_DNA"/>
</dbReference>
<evidence type="ECO:0000256" key="1">
    <source>
        <dbReference type="SAM" id="MobiDB-lite"/>
    </source>
</evidence>
<gene>
    <name evidence="2" type="ORF">PUNSTDRAFT_137919</name>
</gene>
<dbReference type="Pfam" id="PF10175">
    <property type="entry name" value="MPP6"/>
    <property type="match status" value="1"/>
</dbReference>
<dbReference type="KEGG" id="psq:PUNSTDRAFT_137919"/>